<reference evidence="1 2" key="1">
    <citation type="submission" date="2019-08" db="EMBL/GenBank/DDBJ databases">
        <authorList>
            <person name="Peeters C."/>
        </authorList>
    </citation>
    <scope>NUCLEOTIDE SEQUENCE [LARGE SCALE GENOMIC DNA]</scope>
    <source>
        <strain evidence="1 2">LMG 31106</strain>
    </source>
</reference>
<gene>
    <name evidence="1" type="ORF">PCE31106_00883</name>
</gene>
<name>A0A5E4SMR8_9BURK</name>
<dbReference type="Proteomes" id="UP000384354">
    <property type="component" value="Unassembled WGS sequence"/>
</dbReference>
<organism evidence="1 2">
    <name type="scientific">Pandoraea cepalis</name>
    <dbReference type="NCBI Taxonomy" id="2508294"/>
    <lineage>
        <taxon>Bacteria</taxon>
        <taxon>Pseudomonadati</taxon>
        <taxon>Pseudomonadota</taxon>
        <taxon>Betaproteobacteria</taxon>
        <taxon>Burkholderiales</taxon>
        <taxon>Burkholderiaceae</taxon>
        <taxon>Pandoraea</taxon>
    </lineage>
</organism>
<evidence type="ECO:0000313" key="1">
    <source>
        <dbReference type="EMBL" id="VVD76715.1"/>
    </source>
</evidence>
<proteinExistence type="predicted"/>
<accession>A0A5E4SMR8</accession>
<protein>
    <submittedName>
        <fullName evidence="1">Uncharacterized protein</fullName>
    </submittedName>
</protein>
<dbReference type="AlphaFoldDB" id="A0A5E4SMR8"/>
<sequence length="82" mass="9414">MPVVLRLKCVSLNFWLGKGCPFLSEPCCDAARQFNKYAGVEVRYFRLMLDLSVVDVCNAARVIPLRPRKCTGNFQLEGKWQF</sequence>
<evidence type="ECO:0000313" key="2">
    <source>
        <dbReference type="Proteomes" id="UP000384354"/>
    </source>
</evidence>
<dbReference type="EMBL" id="CABPSL010000002">
    <property type="protein sequence ID" value="VVD76715.1"/>
    <property type="molecule type" value="Genomic_DNA"/>
</dbReference>